<accession>A0A2D0NI51</accession>
<dbReference type="SMART" id="SM00448">
    <property type="entry name" value="REC"/>
    <property type="match status" value="1"/>
</dbReference>
<protein>
    <submittedName>
        <fullName evidence="4">DNA-binding response regulator</fullName>
    </submittedName>
</protein>
<dbReference type="OrthoDB" id="2168082at2"/>
<evidence type="ECO:0000259" key="3">
    <source>
        <dbReference type="PROSITE" id="PS50930"/>
    </source>
</evidence>
<dbReference type="InterPro" id="IPR046947">
    <property type="entry name" value="LytR-like"/>
</dbReference>
<dbReference type="InterPro" id="IPR001789">
    <property type="entry name" value="Sig_transdc_resp-reg_receiver"/>
</dbReference>
<feature type="domain" description="Response regulatory" evidence="2">
    <location>
        <begin position="2"/>
        <end position="113"/>
    </location>
</feature>
<evidence type="ECO:0000313" key="5">
    <source>
        <dbReference type="Proteomes" id="UP000223913"/>
    </source>
</evidence>
<evidence type="ECO:0000256" key="1">
    <source>
        <dbReference type="PROSITE-ProRule" id="PRU00169"/>
    </source>
</evidence>
<dbReference type="Pfam" id="PF04397">
    <property type="entry name" value="LytTR"/>
    <property type="match status" value="1"/>
</dbReference>
<feature type="domain" description="HTH LytTR-type" evidence="3">
    <location>
        <begin position="131"/>
        <end position="202"/>
    </location>
</feature>
<dbReference type="RefSeq" id="WP_099148395.1">
    <property type="nucleotide sequence ID" value="NZ_PDUD01000002.1"/>
</dbReference>
<dbReference type="AlphaFoldDB" id="A0A2D0NI51"/>
<dbReference type="Gene3D" id="3.40.50.2300">
    <property type="match status" value="1"/>
</dbReference>
<keyword evidence="4" id="KW-0238">DNA-binding</keyword>
<dbReference type="InterPro" id="IPR007492">
    <property type="entry name" value="LytTR_DNA-bd_dom"/>
</dbReference>
<dbReference type="Pfam" id="PF00072">
    <property type="entry name" value="Response_reg"/>
    <property type="match status" value="1"/>
</dbReference>
<organism evidence="4 5">
    <name type="scientific">Flavilitoribacter nigricans (strain ATCC 23147 / DSM 23189 / NBRC 102662 / NCIMB 1420 / SS-2)</name>
    <name type="common">Lewinella nigricans</name>
    <dbReference type="NCBI Taxonomy" id="1122177"/>
    <lineage>
        <taxon>Bacteria</taxon>
        <taxon>Pseudomonadati</taxon>
        <taxon>Bacteroidota</taxon>
        <taxon>Saprospiria</taxon>
        <taxon>Saprospirales</taxon>
        <taxon>Lewinellaceae</taxon>
        <taxon>Flavilitoribacter</taxon>
    </lineage>
</organism>
<dbReference type="SUPFAM" id="SSF52172">
    <property type="entry name" value="CheY-like"/>
    <property type="match status" value="1"/>
</dbReference>
<comment type="caution">
    <text evidence="4">The sequence shown here is derived from an EMBL/GenBank/DDBJ whole genome shotgun (WGS) entry which is preliminary data.</text>
</comment>
<dbReference type="PANTHER" id="PTHR37299:SF1">
    <property type="entry name" value="STAGE 0 SPORULATION PROTEIN A HOMOLOG"/>
    <property type="match status" value="1"/>
</dbReference>
<reference evidence="4 5" key="1">
    <citation type="submission" date="2017-10" db="EMBL/GenBank/DDBJ databases">
        <title>The draft genome sequence of Lewinella nigricans NBRC 102662.</title>
        <authorList>
            <person name="Wang K."/>
        </authorList>
    </citation>
    <scope>NUCLEOTIDE SEQUENCE [LARGE SCALE GENOMIC DNA]</scope>
    <source>
        <strain evidence="4 5">NBRC 102662</strain>
    </source>
</reference>
<dbReference type="PANTHER" id="PTHR37299">
    <property type="entry name" value="TRANSCRIPTIONAL REGULATOR-RELATED"/>
    <property type="match status" value="1"/>
</dbReference>
<dbReference type="PROSITE" id="PS50930">
    <property type="entry name" value="HTH_LYTTR"/>
    <property type="match status" value="1"/>
</dbReference>
<keyword evidence="1" id="KW-0597">Phosphoprotein</keyword>
<dbReference type="GO" id="GO:0000156">
    <property type="term" value="F:phosphorelay response regulator activity"/>
    <property type="evidence" value="ECO:0007669"/>
    <property type="project" value="InterPro"/>
</dbReference>
<dbReference type="InterPro" id="IPR011006">
    <property type="entry name" value="CheY-like_superfamily"/>
</dbReference>
<proteinExistence type="predicted"/>
<sequence>MKTIIVDDEPKAIALLESYLRHFPELELVGSFRNGLKALSFLNTRPVDLIFLDINMPHISGMALARILDERTRVIFTTAYSEYAVESYELTAVDYLLKPITLERFAKAIRKVIQPAPAAAERHSLAKPQTIMVKSGSKTYQLDPARIYYLEKDHNYMLYHLEEEKILARQSAAEALETLPENFLQIHKSYIVNRDHIQYFDRHEISVKGRTLSLGLSFRERFLATMQA</sequence>
<feature type="modified residue" description="4-aspartylphosphate" evidence="1">
    <location>
        <position position="53"/>
    </location>
</feature>
<dbReference type="SMART" id="SM00850">
    <property type="entry name" value="LytTR"/>
    <property type="match status" value="1"/>
</dbReference>
<dbReference type="EMBL" id="PDUD01000002">
    <property type="protein sequence ID" value="PHN08192.1"/>
    <property type="molecule type" value="Genomic_DNA"/>
</dbReference>
<gene>
    <name evidence="4" type="ORF">CRP01_02400</name>
</gene>
<evidence type="ECO:0000313" key="4">
    <source>
        <dbReference type="EMBL" id="PHN08192.1"/>
    </source>
</evidence>
<dbReference type="GO" id="GO:0003677">
    <property type="term" value="F:DNA binding"/>
    <property type="evidence" value="ECO:0007669"/>
    <property type="project" value="UniProtKB-KW"/>
</dbReference>
<evidence type="ECO:0000259" key="2">
    <source>
        <dbReference type="PROSITE" id="PS50110"/>
    </source>
</evidence>
<name>A0A2D0NI51_FLAN2</name>
<dbReference type="Gene3D" id="2.40.50.1020">
    <property type="entry name" value="LytTr DNA-binding domain"/>
    <property type="match status" value="1"/>
</dbReference>
<keyword evidence="5" id="KW-1185">Reference proteome</keyword>
<dbReference type="Proteomes" id="UP000223913">
    <property type="component" value="Unassembled WGS sequence"/>
</dbReference>
<dbReference type="PROSITE" id="PS50110">
    <property type="entry name" value="RESPONSE_REGULATORY"/>
    <property type="match status" value="1"/>
</dbReference>